<keyword evidence="3" id="KW-1185">Reference proteome</keyword>
<comment type="caution">
    <text evidence="2">The sequence shown here is derived from an EMBL/GenBank/DDBJ whole genome shotgun (WGS) entry which is preliminary data.</text>
</comment>
<evidence type="ECO:0000256" key="1">
    <source>
        <dbReference type="SAM" id="MobiDB-lite"/>
    </source>
</evidence>
<dbReference type="OrthoDB" id="3160134at2759"/>
<accession>A0A8S0VTL5</accession>
<gene>
    <name evidence="2" type="ORF">AAE3_LOCUS10950</name>
</gene>
<dbReference type="EMBL" id="CACVBS010000069">
    <property type="protein sequence ID" value="CAA7268699.1"/>
    <property type="molecule type" value="Genomic_DNA"/>
</dbReference>
<sequence>MARHDLNRTPYTEYGFPLTMAAVPTIQTSSDLSSLFADGNAEMAQGDLVNEAPRPPSPVCADQNGRPIRTNCGVLPSRYVDYLPEGATPFLDEPPLPSSPVPDNHGLPPTPDPWLRRVRTKPRSSGKTFPFTTMSSIATPSSPLSQASFSITSSVPKRSLPDVELTTTGRNKKSKSDPINRIAGHFIRTVDMFRNPSSVILKGSIRESEGGDDSEYTYEENRFWHAWQELTQMVPSIDIIIQDRKQMMDLGKKIKAAAGTAKSNDSHHISKAIPVWWRKLHPDSAPIPDDKVKRGFKNPVTSRLLCPAVLDWDDPNIQSALRNRIATIPGPDGPEAVSGANWPNFLYDGPYDPKTPWVGLLRSHLLVMAYMHVFVAPSSVATHDAEDSSSQSTRSGNAHNNGMTSVNAASLAYVAAQVYFALSDEGAFHKSNKKLDAVTFYESLVMYLEDPDNEKDNKELFDHWNRLIFPESITPVARGKNTSNAQIKAARLALQREADGF</sequence>
<feature type="compositionally biased region" description="Polar residues" evidence="1">
    <location>
        <begin position="125"/>
        <end position="156"/>
    </location>
</feature>
<feature type="region of interest" description="Disordered" evidence="1">
    <location>
        <begin position="90"/>
        <end position="156"/>
    </location>
</feature>
<dbReference type="Pfam" id="PF20414">
    <property type="entry name" value="DUF6698"/>
    <property type="match status" value="1"/>
</dbReference>
<evidence type="ECO:0000313" key="2">
    <source>
        <dbReference type="EMBL" id="CAA7268699.1"/>
    </source>
</evidence>
<protein>
    <submittedName>
        <fullName evidence="2">Uncharacterized protein</fullName>
    </submittedName>
</protein>
<dbReference type="InterPro" id="IPR046521">
    <property type="entry name" value="DUF6698"/>
</dbReference>
<organism evidence="2 3">
    <name type="scientific">Cyclocybe aegerita</name>
    <name type="common">Black poplar mushroom</name>
    <name type="synonym">Agrocybe aegerita</name>
    <dbReference type="NCBI Taxonomy" id="1973307"/>
    <lineage>
        <taxon>Eukaryota</taxon>
        <taxon>Fungi</taxon>
        <taxon>Dikarya</taxon>
        <taxon>Basidiomycota</taxon>
        <taxon>Agaricomycotina</taxon>
        <taxon>Agaricomycetes</taxon>
        <taxon>Agaricomycetidae</taxon>
        <taxon>Agaricales</taxon>
        <taxon>Agaricineae</taxon>
        <taxon>Bolbitiaceae</taxon>
        <taxon>Cyclocybe</taxon>
    </lineage>
</organism>
<reference evidence="2 3" key="1">
    <citation type="submission" date="2020-01" db="EMBL/GenBank/DDBJ databases">
        <authorList>
            <person name="Gupta K D."/>
        </authorList>
    </citation>
    <scope>NUCLEOTIDE SEQUENCE [LARGE SCALE GENOMIC DNA]</scope>
</reference>
<evidence type="ECO:0000313" key="3">
    <source>
        <dbReference type="Proteomes" id="UP000467700"/>
    </source>
</evidence>
<name>A0A8S0VTL5_CYCAE</name>
<dbReference type="Proteomes" id="UP000467700">
    <property type="component" value="Unassembled WGS sequence"/>
</dbReference>
<proteinExistence type="predicted"/>
<dbReference type="AlphaFoldDB" id="A0A8S0VTL5"/>